<organism evidence="1 2">
    <name type="scientific">Halobellus litoreus</name>
    <dbReference type="NCBI Taxonomy" id="755310"/>
    <lineage>
        <taxon>Archaea</taxon>
        <taxon>Methanobacteriati</taxon>
        <taxon>Methanobacteriota</taxon>
        <taxon>Stenosarchaea group</taxon>
        <taxon>Halobacteria</taxon>
        <taxon>Halobacteriales</taxon>
        <taxon>Haloferacaceae</taxon>
        <taxon>Halobellus</taxon>
    </lineage>
</organism>
<accession>A0ABD6DQJ2</accession>
<dbReference type="EMBL" id="JBHUDP010000001">
    <property type="protein sequence ID" value="MFD1684278.1"/>
    <property type="molecule type" value="Genomic_DNA"/>
</dbReference>
<evidence type="ECO:0000313" key="2">
    <source>
        <dbReference type="Proteomes" id="UP001597092"/>
    </source>
</evidence>
<evidence type="ECO:0000313" key="1">
    <source>
        <dbReference type="EMBL" id="MFD1684278.1"/>
    </source>
</evidence>
<dbReference type="Proteomes" id="UP001597092">
    <property type="component" value="Unassembled WGS sequence"/>
</dbReference>
<sequence length="98" mass="11235">MDRSLELRVKGHLYEIREINDEVLDSQQGFPMAEEGYKETLQSVADCSNSELVDRVANSIKEDIRSNEERPSNRSVRRDARMLLAEEGFVADNYLNTA</sequence>
<name>A0ABD6DQJ2_9EURY</name>
<proteinExistence type="predicted"/>
<keyword evidence="2" id="KW-1185">Reference proteome</keyword>
<protein>
    <submittedName>
        <fullName evidence="1">Uncharacterized protein</fullName>
    </submittedName>
</protein>
<gene>
    <name evidence="1" type="ORF">ACFSAS_01485</name>
</gene>
<dbReference type="AlphaFoldDB" id="A0ABD6DQJ2"/>
<reference evidence="1 2" key="1">
    <citation type="journal article" date="2019" name="Int. J. Syst. Evol. Microbiol.">
        <title>The Global Catalogue of Microorganisms (GCM) 10K type strain sequencing project: providing services to taxonomists for standard genome sequencing and annotation.</title>
        <authorList>
            <consortium name="The Broad Institute Genomics Platform"/>
            <consortium name="The Broad Institute Genome Sequencing Center for Infectious Disease"/>
            <person name="Wu L."/>
            <person name="Ma J."/>
        </authorList>
    </citation>
    <scope>NUCLEOTIDE SEQUENCE [LARGE SCALE GENOMIC DNA]</scope>
    <source>
        <strain evidence="1 2">CGMCC 1.10387</strain>
    </source>
</reference>
<dbReference type="RefSeq" id="WP_256308232.1">
    <property type="nucleotide sequence ID" value="NZ_JANHAW010000002.1"/>
</dbReference>
<comment type="caution">
    <text evidence="1">The sequence shown here is derived from an EMBL/GenBank/DDBJ whole genome shotgun (WGS) entry which is preliminary data.</text>
</comment>